<reference evidence="2" key="1">
    <citation type="journal article" date="2020" name="Stud. Mycol.">
        <title>101 Dothideomycetes genomes: a test case for predicting lifestyles and emergence of pathogens.</title>
        <authorList>
            <person name="Haridas S."/>
            <person name="Albert R."/>
            <person name="Binder M."/>
            <person name="Bloem J."/>
            <person name="Labutti K."/>
            <person name="Salamov A."/>
            <person name="Andreopoulos B."/>
            <person name="Baker S."/>
            <person name="Barry K."/>
            <person name="Bills G."/>
            <person name="Bluhm B."/>
            <person name="Cannon C."/>
            <person name="Castanera R."/>
            <person name="Culley D."/>
            <person name="Daum C."/>
            <person name="Ezra D."/>
            <person name="Gonzalez J."/>
            <person name="Henrissat B."/>
            <person name="Kuo A."/>
            <person name="Liang C."/>
            <person name="Lipzen A."/>
            <person name="Lutzoni F."/>
            <person name="Magnuson J."/>
            <person name="Mondo S."/>
            <person name="Nolan M."/>
            <person name="Ohm R."/>
            <person name="Pangilinan J."/>
            <person name="Park H.-J."/>
            <person name="Ramirez L."/>
            <person name="Alfaro M."/>
            <person name="Sun H."/>
            <person name="Tritt A."/>
            <person name="Yoshinaga Y."/>
            <person name="Zwiers L.-H."/>
            <person name="Turgeon B."/>
            <person name="Goodwin S."/>
            <person name="Spatafora J."/>
            <person name="Crous P."/>
            <person name="Grigoriev I."/>
        </authorList>
    </citation>
    <scope>NUCLEOTIDE SEQUENCE</scope>
    <source>
        <strain evidence="2">CBS 121739</strain>
    </source>
</reference>
<dbReference type="GeneID" id="54481736"/>
<feature type="region of interest" description="Disordered" evidence="1">
    <location>
        <begin position="216"/>
        <end position="236"/>
    </location>
</feature>
<evidence type="ECO:0000313" key="3">
    <source>
        <dbReference type="Proteomes" id="UP000799437"/>
    </source>
</evidence>
<evidence type="ECO:0000256" key="1">
    <source>
        <dbReference type="SAM" id="MobiDB-lite"/>
    </source>
</evidence>
<organism evidence="2 3">
    <name type="scientific">Pseudovirgaria hyperparasitica</name>
    <dbReference type="NCBI Taxonomy" id="470096"/>
    <lineage>
        <taxon>Eukaryota</taxon>
        <taxon>Fungi</taxon>
        <taxon>Dikarya</taxon>
        <taxon>Ascomycota</taxon>
        <taxon>Pezizomycotina</taxon>
        <taxon>Dothideomycetes</taxon>
        <taxon>Dothideomycetes incertae sedis</taxon>
        <taxon>Acrospermales</taxon>
        <taxon>Acrospermaceae</taxon>
        <taxon>Pseudovirgaria</taxon>
    </lineage>
</organism>
<dbReference type="EMBL" id="ML996569">
    <property type="protein sequence ID" value="KAF2759802.1"/>
    <property type="molecule type" value="Genomic_DNA"/>
</dbReference>
<dbReference type="AlphaFoldDB" id="A0A6A6WAC0"/>
<name>A0A6A6WAC0_9PEZI</name>
<keyword evidence="3" id="KW-1185">Reference proteome</keyword>
<sequence length="340" mass="35849">MSWAVAIDAIGTISGALGIVDFLKSNFAGNSPPSLGASVQIKAGLQCPNNCHDFGGQIVSIQGYDANNAPIGRSTGGHIGDGGVIEVVLSQPEPGKQVDFLSVANGNDATCISWIAVRQFDKVDAAAGAWNGDIGQQCGQSWYAGNQIAGRYRDGGDWRPSCTWLDADASNGIVSAALKFGVQAYGEVGAASTLAQNRQCSATLYSRKAVDIGDKPATKRSLSSSNTTSTTSTLRPRRPWMDSHLVISTSAPTHNATEMCLSPTSWGPDFVGTDGYFCDMATRELTPLCATKQVPGCLEMDHPARTLRKRSLVYGGGRGAVARREVVSAHRVYGSVDVWS</sequence>
<evidence type="ECO:0000313" key="2">
    <source>
        <dbReference type="EMBL" id="KAF2759802.1"/>
    </source>
</evidence>
<proteinExistence type="predicted"/>
<dbReference type="OrthoDB" id="5365129at2759"/>
<dbReference type="RefSeq" id="XP_033602253.1">
    <property type="nucleotide sequence ID" value="XM_033740682.1"/>
</dbReference>
<protein>
    <submittedName>
        <fullName evidence="2">Uncharacterized protein</fullName>
    </submittedName>
</protein>
<accession>A0A6A6WAC0</accession>
<dbReference type="Proteomes" id="UP000799437">
    <property type="component" value="Unassembled WGS sequence"/>
</dbReference>
<feature type="compositionally biased region" description="Low complexity" evidence="1">
    <location>
        <begin position="219"/>
        <end position="234"/>
    </location>
</feature>
<gene>
    <name evidence="2" type="ORF">EJ05DRAFT_310028</name>
</gene>